<dbReference type="Proteomes" id="UP000427906">
    <property type="component" value="Chromosome"/>
</dbReference>
<dbReference type="InterPro" id="IPR036291">
    <property type="entry name" value="NAD(P)-bd_dom_sf"/>
</dbReference>
<name>A0A5K7YSE7_9BACT</name>
<dbReference type="PANTHER" id="PTHR13812">
    <property type="entry name" value="KETIMINE REDUCTASE MU-CRYSTALLIN"/>
    <property type="match status" value="1"/>
</dbReference>
<evidence type="ECO:0008006" key="3">
    <source>
        <dbReference type="Google" id="ProtNLM"/>
    </source>
</evidence>
<dbReference type="InterPro" id="IPR023401">
    <property type="entry name" value="ODC_N"/>
</dbReference>
<dbReference type="PANTHER" id="PTHR13812:SF19">
    <property type="entry name" value="KETIMINE REDUCTASE MU-CRYSTALLIN"/>
    <property type="match status" value="1"/>
</dbReference>
<dbReference type="Pfam" id="PF02423">
    <property type="entry name" value="OCD_Mu_crystall"/>
    <property type="match status" value="1"/>
</dbReference>
<dbReference type="Gene3D" id="3.30.1780.10">
    <property type="entry name" value="ornithine cyclodeaminase, domain 1"/>
    <property type="match status" value="1"/>
</dbReference>
<dbReference type="GO" id="GO:0005737">
    <property type="term" value="C:cytoplasm"/>
    <property type="evidence" value="ECO:0007669"/>
    <property type="project" value="TreeGrafter"/>
</dbReference>
<dbReference type="Gene3D" id="3.40.50.720">
    <property type="entry name" value="NAD(P)-binding Rossmann-like Domain"/>
    <property type="match status" value="1"/>
</dbReference>
<sequence length="319" mass="34513">MSRAVTLDDAIGALEQAFMDYNRGDIALGGRLMAPCGKPGDTSLVLPATHIRKQYYGFKQATTFSENAGRGLPTVLSQYFLYSNVTGQPRAVMDFMEMTSIKTGVAAAIAARHLARPDTRVVGIIGSGVLSRPVLAAICRVMKIERVNIFDLNPRQARVFATYAQEVLDVECLVAESSRGCVRDAQIVCTCTTSRKPVLDGDDLSPGCHINAMGSYNLDMQELDEKTVNRADRIVTDVPRDTLNASGDLACLANKDVVAALDRIMSGEIPGRKSEKDITIYESVGFSVLDMALALFAHEACLSKGFGQDVAFSSRDSEQ</sequence>
<gene>
    <name evidence="1" type="ORF">DSCA_61860</name>
</gene>
<dbReference type="SUPFAM" id="SSF51735">
    <property type="entry name" value="NAD(P)-binding Rossmann-fold domains"/>
    <property type="match status" value="1"/>
</dbReference>
<reference evidence="1 2" key="1">
    <citation type="submission" date="2019-11" db="EMBL/GenBank/DDBJ databases">
        <title>Comparative genomics of hydrocarbon-degrading Desulfosarcina strains.</title>
        <authorList>
            <person name="Watanabe M."/>
            <person name="Kojima H."/>
            <person name="Fukui M."/>
        </authorList>
    </citation>
    <scope>NUCLEOTIDE SEQUENCE [LARGE SCALE GENOMIC DNA]</scope>
    <source>
        <strain evidence="1 2">PL12</strain>
    </source>
</reference>
<dbReference type="PIRSF" id="PIRSF001439">
    <property type="entry name" value="CryM"/>
    <property type="match status" value="1"/>
</dbReference>
<proteinExistence type="predicted"/>
<dbReference type="KEGG" id="dalk:DSCA_61860"/>
<evidence type="ECO:0000313" key="2">
    <source>
        <dbReference type="Proteomes" id="UP000427906"/>
    </source>
</evidence>
<evidence type="ECO:0000313" key="1">
    <source>
        <dbReference type="EMBL" id="BBO72256.1"/>
    </source>
</evidence>
<dbReference type="AlphaFoldDB" id="A0A5K7YSE7"/>
<dbReference type="RefSeq" id="WP_167528019.1">
    <property type="nucleotide sequence ID" value="NZ_AP021874.1"/>
</dbReference>
<keyword evidence="2" id="KW-1185">Reference proteome</keyword>
<organism evidence="1 2">
    <name type="scientific">Desulfosarcina alkanivorans</name>
    <dbReference type="NCBI Taxonomy" id="571177"/>
    <lineage>
        <taxon>Bacteria</taxon>
        <taxon>Pseudomonadati</taxon>
        <taxon>Thermodesulfobacteriota</taxon>
        <taxon>Desulfobacteria</taxon>
        <taxon>Desulfobacterales</taxon>
        <taxon>Desulfosarcinaceae</taxon>
        <taxon>Desulfosarcina</taxon>
    </lineage>
</organism>
<dbReference type="EMBL" id="AP021874">
    <property type="protein sequence ID" value="BBO72256.1"/>
    <property type="molecule type" value="Genomic_DNA"/>
</dbReference>
<accession>A0A5K7YSE7</accession>
<protein>
    <recommendedName>
        <fullName evidence="3">Ornithine cyclodeaminase</fullName>
    </recommendedName>
</protein>
<dbReference type="InterPro" id="IPR003462">
    <property type="entry name" value="ODC_Mu_crystall"/>
</dbReference>